<evidence type="ECO:0000313" key="1">
    <source>
        <dbReference type="EMBL" id="KAK4020622.1"/>
    </source>
</evidence>
<gene>
    <name evidence="1" type="ORF">OUZ56_002586</name>
</gene>
<evidence type="ECO:0000313" key="2">
    <source>
        <dbReference type="Proteomes" id="UP001234178"/>
    </source>
</evidence>
<dbReference type="Proteomes" id="UP001234178">
    <property type="component" value="Unassembled WGS sequence"/>
</dbReference>
<sequence length="108" mass="12509">MMKKKPQKENTQIIDFPTSDVNIISGLNWFSTPKTDAKAKRLGNQVGLMRKERKNQREYLYLLEDKSIFGHGNEVESYSFFLSVQFTLDKVVQLKARGTRSPGPKERE</sequence>
<reference evidence="1 2" key="1">
    <citation type="journal article" date="2023" name="Nucleic Acids Res.">
        <title>The hologenome of Daphnia magna reveals possible DNA methylation and microbiome-mediated evolution of the host genome.</title>
        <authorList>
            <person name="Chaturvedi A."/>
            <person name="Li X."/>
            <person name="Dhandapani V."/>
            <person name="Marshall H."/>
            <person name="Kissane S."/>
            <person name="Cuenca-Cambronero M."/>
            <person name="Asole G."/>
            <person name="Calvet F."/>
            <person name="Ruiz-Romero M."/>
            <person name="Marangio P."/>
            <person name="Guigo R."/>
            <person name="Rago D."/>
            <person name="Mirbahai L."/>
            <person name="Eastwood N."/>
            <person name="Colbourne J.K."/>
            <person name="Zhou J."/>
            <person name="Mallon E."/>
            <person name="Orsini L."/>
        </authorList>
    </citation>
    <scope>NUCLEOTIDE SEQUENCE [LARGE SCALE GENOMIC DNA]</scope>
    <source>
        <strain evidence="1">LRV0_1</strain>
    </source>
</reference>
<proteinExistence type="predicted"/>
<keyword evidence="2" id="KW-1185">Reference proteome</keyword>
<protein>
    <submittedName>
        <fullName evidence="1">Uncharacterized protein</fullName>
    </submittedName>
</protein>
<name>A0ABR0A661_9CRUS</name>
<dbReference type="EMBL" id="JAOYFB010000036">
    <property type="protein sequence ID" value="KAK4020622.1"/>
    <property type="molecule type" value="Genomic_DNA"/>
</dbReference>
<accession>A0ABR0A661</accession>
<organism evidence="1 2">
    <name type="scientific">Daphnia magna</name>
    <dbReference type="NCBI Taxonomy" id="35525"/>
    <lineage>
        <taxon>Eukaryota</taxon>
        <taxon>Metazoa</taxon>
        <taxon>Ecdysozoa</taxon>
        <taxon>Arthropoda</taxon>
        <taxon>Crustacea</taxon>
        <taxon>Branchiopoda</taxon>
        <taxon>Diplostraca</taxon>
        <taxon>Cladocera</taxon>
        <taxon>Anomopoda</taxon>
        <taxon>Daphniidae</taxon>
        <taxon>Daphnia</taxon>
    </lineage>
</organism>
<comment type="caution">
    <text evidence="1">The sequence shown here is derived from an EMBL/GenBank/DDBJ whole genome shotgun (WGS) entry which is preliminary data.</text>
</comment>